<dbReference type="InterPro" id="IPR002885">
    <property type="entry name" value="PPR_rpt"/>
</dbReference>
<feature type="domain" description="CBS" evidence="4">
    <location>
        <begin position="528"/>
        <end position="594"/>
    </location>
</feature>
<accession>A0ABD1GKL2</accession>
<dbReference type="AlphaFoldDB" id="A0ABD1GKL2"/>
<dbReference type="InterPro" id="IPR000644">
    <property type="entry name" value="CBS_dom"/>
</dbReference>
<evidence type="ECO:0000259" key="4">
    <source>
        <dbReference type="PROSITE" id="PS51371"/>
    </source>
</evidence>
<evidence type="ECO:0000256" key="2">
    <source>
        <dbReference type="PROSITE-ProRule" id="PRU00703"/>
    </source>
</evidence>
<evidence type="ECO:0000256" key="1">
    <source>
        <dbReference type="ARBA" id="ARBA00022737"/>
    </source>
</evidence>
<dbReference type="EMBL" id="JBEAFC010000008">
    <property type="protein sequence ID" value="KAL1544665.1"/>
    <property type="molecule type" value="Genomic_DNA"/>
</dbReference>
<keyword evidence="1" id="KW-0677">Repeat</keyword>
<keyword evidence="6" id="KW-1185">Reference proteome</keyword>
<dbReference type="InterPro" id="IPR044781">
    <property type="entry name" value="At5g10690-like"/>
</dbReference>
<feature type="repeat" description="PPR" evidence="3">
    <location>
        <begin position="279"/>
        <end position="313"/>
    </location>
</feature>
<feature type="repeat" description="PPR" evidence="3">
    <location>
        <begin position="237"/>
        <end position="267"/>
    </location>
</feature>
<dbReference type="Proteomes" id="UP001567538">
    <property type="component" value="Unassembled WGS sequence"/>
</dbReference>
<keyword evidence="2" id="KW-0129">CBS domain</keyword>
<dbReference type="NCBIfam" id="TIGR00756">
    <property type="entry name" value="PPR"/>
    <property type="match status" value="4"/>
</dbReference>
<dbReference type="SUPFAM" id="SSF54631">
    <property type="entry name" value="CBS-domain pair"/>
    <property type="match status" value="1"/>
</dbReference>
<evidence type="ECO:0000256" key="3">
    <source>
        <dbReference type="PROSITE-ProRule" id="PRU00708"/>
    </source>
</evidence>
<dbReference type="Pfam" id="PF00571">
    <property type="entry name" value="CBS"/>
    <property type="match status" value="1"/>
</dbReference>
<dbReference type="Gene3D" id="3.10.580.10">
    <property type="entry name" value="CBS-domain"/>
    <property type="match status" value="1"/>
</dbReference>
<dbReference type="PANTHER" id="PTHR47581">
    <property type="entry name" value="OS09G0431600 PROTEIN"/>
    <property type="match status" value="1"/>
</dbReference>
<name>A0ABD1GKL2_SALDI</name>
<feature type="repeat" description="PPR" evidence="3">
    <location>
        <begin position="202"/>
        <end position="236"/>
    </location>
</feature>
<proteinExistence type="predicted"/>
<dbReference type="Pfam" id="PF13041">
    <property type="entry name" value="PPR_2"/>
    <property type="match status" value="2"/>
</dbReference>
<sequence>MQLLPPIHRPPPSLLASPAVSTLCPRSTLPPRHLRKQYASKWPPRRSPPSDHPNLKSLTARVVRLTRRRQLATIFEEIEIAKKQHGKLNIIVMNAVMQACVHCQDIDSALRYFDEMSKPDGCGVDEVTYGTLLKGLGGAQMIDEAFQILESVEKGTAVGSPQLSAEMICGLLNALTESGDLRRANGLLARYGHVLQEGGAPSLLTFNLLMKGYITAGSPKAALGVHDEILRHGLNPDRLSYNTLIFACIKNENLEKAMLLYEQMKDKAQNHQHFDVYPDLVTYTTLLQGFGRVKDIYSVEKIFTEMKSCGNMFIDRVAYTTAVDALLNCGSIRGALCVFGEIVKQAGWNPLLRPKPHLFLSMMRAFAARGDYSMVRRLYERMWFDSSGTISFSIQSESDQLLMEAALYQGQVDLALEKLKKVVWKWRDISWSTRGGMVAVRLEALMGLNRSVLSPRVLSQGSPKDAIERIMIPFGEASPLRATLRLDQVVMRFFKDSAVPIVDDWGGCVGILHREDCDTLDASLATLMRRPPPCVTNSTSFGSVIDLMLEKRYKMVIVVQYGDAHRISSGSSFKAVGVFTYEQLCKLTQNSLEITDEQFCLSNSNKYLR</sequence>
<dbReference type="InterPro" id="IPR011990">
    <property type="entry name" value="TPR-like_helical_dom_sf"/>
</dbReference>
<dbReference type="PROSITE" id="PS51375">
    <property type="entry name" value="PPR"/>
    <property type="match status" value="3"/>
</dbReference>
<organism evidence="5 6">
    <name type="scientific">Salvia divinorum</name>
    <name type="common">Maria pastora</name>
    <name type="synonym">Diviner's sage</name>
    <dbReference type="NCBI Taxonomy" id="28513"/>
    <lineage>
        <taxon>Eukaryota</taxon>
        <taxon>Viridiplantae</taxon>
        <taxon>Streptophyta</taxon>
        <taxon>Embryophyta</taxon>
        <taxon>Tracheophyta</taxon>
        <taxon>Spermatophyta</taxon>
        <taxon>Magnoliopsida</taxon>
        <taxon>eudicotyledons</taxon>
        <taxon>Gunneridae</taxon>
        <taxon>Pentapetalae</taxon>
        <taxon>asterids</taxon>
        <taxon>lamiids</taxon>
        <taxon>Lamiales</taxon>
        <taxon>Lamiaceae</taxon>
        <taxon>Nepetoideae</taxon>
        <taxon>Mentheae</taxon>
        <taxon>Salviinae</taxon>
        <taxon>Salvia</taxon>
        <taxon>Salvia subgen. Calosphace</taxon>
    </lineage>
</organism>
<dbReference type="InterPro" id="IPR046342">
    <property type="entry name" value="CBS_dom_sf"/>
</dbReference>
<evidence type="ECO:0000313" key="6">
    <source>
        <dbReference type="Proteomes" id="UP001567538"/>
    </source>
</evidence>
<dbReference type="Gene3D" id="1.25.40.10">
    <property type="entry name" value="Tetratricopeptide repeat domain"/>
    <property type="match status" value="3"/>
</dbReference>
<reference evidence="5 6" key="1">
    <citation type="submission" date="2024-06" db="EMBL/GenBank/DDBJ databases">
        <title>A chromosome level genome sequence of Diviner's sage (Salvia divinorum).</title>
        <authorList>
            <person name="Ford S.A."/>
            <person name="Ro D.-K."/>
            <person name="Ness R.W."/>
            <person name="Phillips M.A."/>
        </authorList>
    </citation>
    <scope>NUCLEOTIDE SEQUENCE [LARGE SCALE GENOMIC DNA]</scope>
    <source>
        <strain evidence="5">SAF-2024a</strain>
        <tissue evidence="5">Leaf</tissue>
    </source>
</reference>
<dbReference type="CDD" id="cd02205">
    <property type="entry name" value="CBS_pair_SF"/>
    <property type="match status" value="1"/>
</dbReference>
<protein>
    <submittedName>
        <fullName evidence="5">Pentatricopeptide repeat-containing protein isoform X1</fullName>
    </submittedName>
</protein>
<gene>
    <name evidence="5" type="ORF">AAHA92_21487</name>
</gene>
<dbReference type="PROSITE" id="PS51371">
    <property type="entry name" value="CBS"/>
    <property type="match status" value="1"/>
</dbReference>
<evidence type="ECO:0000313" key="5">
    <source>
        <dbReference type="EMBL" id="KAL1544665.1"/>
    </source>
</evidence>
<comment type="caution">
    <text evidence="5">The sequence shown here is derived from an EMBL/GenBank/DDBJ whole genome shotgun (WGS) entry which is preliminary data.</text>
</comment>
<dbReference type="Pfam" id="PF01535">
    <property type="entry name" value="PPR"/>
    <property type="match status" value="2"/>
</dbReference>
<dbReference type="PANTHER" id="PTHR47581:SF2">
    <property type="entry name" value="OS09G0431600 PROTEIN"/>
    <property type="match status" value="1"/>
</dbReference>